<comment type="function">
    <text evidence="11">Component of the F(0) channel, it forms part of the peripheral stalk, linking F(1) to F(0). The b'-subunit is a diverged and duplicated form of b found in plants and photosynthetic bacteria.</text>
</comment>
<sequence length="256" mass="29015">MSVDWITVAAQIVNFLVLVWLLKRFLYRPILDGIDAREQEITQRMQEAVHAREEAETREQEYQDQIESLNLKQADMTETIRKEAEKQRDVLLAEARERLERERASWSIHLDEEKRKYTSRLHRVGASAILALTGKALTDLADETLEERMVQSLARRIEPMASDLRRAAGQAAEAVVTSHAPLSQAGQDAMESKLQEVFPDLSVRFEANDEQSHGLILRIGGAQLAWTVETYLDGLDKMIDAQLSSREGSGAQSDEQ</sequence>
<protein>
    <recommendedName>
        <fullName evidence="13">ATP synthase subunit b</fullName>
    </recommendedName>
    <alternativeName>
        <fullName evidence="13">ATP synthase F(0) sector subunit b</fullName>
    </alternativeName>
    <alternativeName>
        <fullName evidence="13">ATPase subunit I</fullName>
    </alternativeName>
    <alternativeName>
        <fullName evidence="13">F-type ATPase subunit b</fullName>
        <shortName evidence="13">F-ATPase subunit b</shortName>
    </alternativeName>
</protein>
<evidence type="ECO:0000256" key="7">
    <source>
        <dbReference type="ARBA" id="ARBA00023065"/>
    </source>
</evidence>
<evidence type="ECO:0000256" key="10">
    <source>
        <dbReference type="ARBA" id="ARBA00025198"/>
    </source>
</evidence>
<evidence type="ECO:0000256" key="8">
    <source>
        <dbReference type="ARBA" id="ARBA00023136"/>
    </source>
</evidence>
<evidence type="ECO:0000256" key="3">
    <source>
        <dbReference type="ARBA" id="ARBA00022547"/>
    </source>
</evidence>
<dbReference type="AlphaFoldDB" id="A0A1M7BPJ5"/>
<keyword evidence="3 13" id="KW-0138">CF(0)</keyword>
<dbReference type="RefSeq" id="WP_073199407.1">
    <property type="nucleotide sequence ID" value="NZ_FRBN01000020.1"/>
</dbReference>
<evidence type="ECO:0000256" key="13">
    <source>
        <dbReference type="HAMAP-Rule" id="MF_01398"/>
    </source>
</evidence>
<keyword evidence="5 13" id="KW-0375">Hydrogen ion transport</keyword>
<evidence type="ECO:0000256" key="9">
    <source>
        <dbReference type="ARBA" id="ARBA00023310"/>
    </source>
</evidence>
<dbReference type="GO" id="GO:0046961">
    <property type="term" value="F:proton-transporting ATPase activity, rotational mechanism"/>
    <property type="evidence" value="ECO:0007669"/>
    <property type="project" value="TreeGrafter"/>
</dbReference>
<evidence type="ECO:0000256" key="5">
    <source>
        <dbReference type="ARBA" id="ARBA00022781"/>
    </source>
</evidence>
<dbReference type="PANTHER" id="PTHR33445:SF2">
    <property type="entry name" value="ATP SYNTHASE SUBUNIT B', CHLOROPLASTIC"/>
    <property type="match status" value="1"/>
</dbReference>
<dbReference type="HAMAP" id="MF_01398">
    <property type="entry name" value="ATP_synth_b_bprime"/>
    <property type="match status" value="1"/>
</dbReference>
<evidence type="ECO:0000313" key="15">
    <source>
        <dbReference type="EMBL" id="SHL56942.1"/>
    </source>
</evidence>
<keyword evidence="2 13" id="KW-0813">Transport</keyword>
<dbReference type="GO" id="GO:0012505">
    <property type="term" value="C:endomembrane system"/>
    <property type="evidence" value="ECO:0007669"/>
    <property type="project" value="UniProtKB-SubCell"/>
</dbReference>
<feature type="transmembrane region" description="Helical" evidence="13">
    <location>
        <begin position="6"/>
        <end position="22"/>
    </location>
</feature>
<dbReference type="Proteomes" id="UP000184191">
    <property type="component" value="Unassembled WGS sequence"/>
</dbReference>
<dbReference type="EMBL" id="FRBN01000020">
    <property type="protein sequence ID" value="SHL56942.1"/>
    <property type="molecule type" value="Genomic_DNA"/>
</dbReference>
<name>A0A1M7BPJ5_9RHOB</name>
<comment type="subunit">
    <text evidence="13">F-type ATPases have 2 components, F(1) - the catalytic core - and F(0) - the membrane proton channel. F(1) has five subunits: alpha(3), beta(3), gamma(1), delta(1), epsilon(1). F(0) has three main subunits: a(1), b(2) and c(10-14). The alpha and beta chains form an alternating ring which encloses part of the gamma chain. F(1) is attached to F(0) by a central stalk formed by the gamma and epsilon chains, while a peripheral stalk is formed by the delta and b chains.</text>
</comment>
<evidence type="ECO:0000256" key="12">
    <source>
        <dbReference type="ARBA" id="ARBA00037847"/>
    </source>
</evidence>
<dbReference type="GO" id="GO:0005886">
    <property type="term" value="C:plasma membrane"/>
    <property type="evidence" value="ECO:0007669"/>
    <property type="project" value="UniProtKB-SubCell"/>
</dbReference>
<keyword evidence="14" id="KW-0175">Coiled coil</keyword>
<dbReference type="InterPro" id="IPR050059">
    <property type="entry name" value="ATP_synthase_B_chain"/>
</dbReference>
<comment type="similarity">
    <text evidence="1 13">Belongs to the ATPase B chain family.</text>
</comment>
<evidence type="ECO:0000256" key="4">
    <source>
        <dbReference type="ARBA" id="ARBA00022692"/>
    </source>
</evidence>
<accession>A0A1M7BPJ5</accession>
<evidence type="ECO:0000256" key="6">
    <source>
        <dbReference type="ARBA" id="ARBA00022989"/>
    </source>
</evidence>
<evidence type="ECO:0000256" key="14">
    <source>
        <dbReference type="SAM" id="Coils"/>
    </source>
</evidence>
<evidence type="ECO:0000313" key="16">
    <source>
        <dbReference type="Proteomes" id="UP000184191"/>
    </source>
</evidence>
<comment type="function">
    <text evidence="10 13">F(1)F(0) ATP synthase produces ATP from ADP in the presence of a proton or sodium gradient. F-type ATPases consist of two structural domains, F(1) containing the extramembraneous catalytic core and F(0) containing the membrane proton channel, linked together by a central stalk and a peripheral stalk. During catalysis, ATP synthesis in the catalytic domain of F(1) is coupled via a rotary mechanism of the central stalk subunits to proton translocation.</text>
</comment>
<dbReference type="GO" id="GO:0046933">
    <property type="term" value="F:proton-transporting ATP synthase activity, rotational mechanism"/>
    <property type="evidence" value="ECO:0007669"/>
    <property type="project" value="UniProtKB-UniRule"/>
</dbReference>
<dbReference type="Pfam" id="PF00430">
    <property type="entry name" value="ATP-synt_B"/>
    <property type="match status" value="1"/>
</dbReference>
<keyword evidence="7 13" id="KW-0406">Ion transport</keyword>
<dbReference type="OrthoDB" id="466272at2"/>
<keyword evidence="8 13" id="KW-0472">Membrane</keyword>
<evidence type="ECO:0000256" key="11">
    <source>
        <dbReference type="ARBA" id="ARBA00025614"/>
    </source>
</evidence>
<dbReference type="InterPro" id="IPR002146">
    <property type="entry name" value="ATP_synth_b/b'su_bac/chlpt"/>
</dbReference>
<dbReference type="CDD" id="cd06503">
    <property type="entry name" value="ATP-synt_Fo_b"/>
    <property type="match status" value="1"/>
</dbReference>
<proteinExistence type="inferred from homology"/>
<reference evidence="16" key="1">
    <citation type="submission" date="2016-11" db="EMBL/GenBank/DDBJ databases">
        <authorList>
            <person name="Varghese N."/>
            <person name="Submissions S."/>
        </authorList>
    </citation>
    <scope>NUCLEOTIDE SEQUENCE [LARGE SCALE GENOMIC DNA]</scope>
    <source>
        <strain evidence="16">DSM 29327</strain>
    </source>
</reference>
<evidence type="ECO:0000256" key="2">
    <source>
        <dbReference type="ARBA" id="ARBA00022448"/>
    </source>
</evidence>
<feature type="coiled-coil region" evidence="14">
    <location>
        <begin position="38"/>
        <end position="116"/>
    </location>
</feature>
<dbReference type="PANTHER" id="PTHR33445">
    <property type="entry name" value="ATP SYNTHASE SUBUNIT B', CHLOROPLASTIC"/>
    <property type="match status" value="1"/>
</dbReference>
<keyword evidence="9 13" id="KW-0066">ATP synthesis</keyword>
<keyword evidence="13" id="KW-1003">Cell membrane</keyword>
<dbReference type="InterPro" id="IPR000711">
    <property type="entry name" value="ATPase_OSCP/dsu"/>
</dbReference>
<keyword evidence="16" id="KW-1185">Reference proteome</keyword>
<dbReference type="GO" id="GO:0045259">
    <property type="term" value="C:proton-transporting ATP synthase complex"/>
    <property type="evidence" value="ECO:0007669"/>
    <property type="project" value="UniProtKB-KW"/>
</dbReference>
<dbReference type="STRING" id="1054996.SAMN05444414_12018"/>
<dbReference type="Pfam" id="PF00213">
    <property type="entry name" value="OSCP"/>
    <property type="match status" value="1"/>
</dbReference>
<keyword evidence="6 13" id="KW-1133">Transmembrane helix</keyword>
<comment type="subcellular location">
    <subcellularLocation>
        <location evidence="13">Cell membrane</location>
        <topology evidence="13">Single-pass membrane protein</topology>
    </subcellularLocation>
    <subcellularLocation>
        <location evidence="12">Endomembrane system</location>
        <topology evidence="12">Single-pass membrane protein</topology>
    </subcellularLocation>
</comment>
<gene>
    <name evidence="13" type="primary">atpF</name>
    <name evidence="15" type="ORF">SAMN05444414_12018</name>
</gene>
<keyword evidence="4 13" id="KW-0812">Transmembrane</keyword>
<organism evidence="15 16">
    <name type="scientific">Roseovarius marisflavi</name>
    <dbReference type="NCBI Taxonomy" id="1054996"/>
    <lineage>
        <taxon>Bacteria</taxon>
        <taxon>Pseudomonadati</taxon>
        <taxon>Pseudomonadota</taxon>
        <taxon>Alphaproteobacteria</taxon>
        <taxon>Rhodobacterales</taxon>
        <taxon>Roseobacteraceae</taxon>
        <taxon>Roseovarius</taxon>
    </lineage>
</organism>
<evidence type="ECO:0000256" key="1">
    <source>
        <dbReference type="ARBA" id="ARBA00005513"/>
    </source>
</evidence>